<dbReference type="InterPro" id="IPR006139">
    <property type="entry name" value="D-isomer_2_OHA_DH_cat_dom"/>
</dbReference>
<feature type="domain" description="ACT" evidence="15">
    <location>
        <begin position="340"/>
        <end position="409"/>
    </location>
</feature>
<keyword evidence="7" id="KW-0028">Amino-acid biosynthesis</keyword>
<dbReference type="CDD" id="cd04901">
    <property type="entry name" value="ACT_3PGDH"/>
    <property type="match status" value="1"/>
</dbReference>
<dbReference type="EC" id="1.1.1.95" evidence="5"/>
<dbReference type="SUPFAM" id="SSF51735">
    <property type="entry name" value="NAD(P)-binding Rossmann-fold domains"/>
    <property type="match status" value="1"/>
</dbReference>
<comment type="pathway">
    <text evidence="2">Amino-acid biosynthesis; L-serine biosynthesis; L-serine from 3-phospho-D-glycerate: step 1/3.</text>
</comment>
<dbReference type="InterPro" id="IPR006140">
    <property type="entry name" value="D-isomer_DH_NAD-bd"/>
</dbReference>
<dbReference type="NCBIfam" id="NF008759">
    <property type="entry name" value="PRK11790.1"/>
    <property type="match status" value="1"/>
</dbReference>
<organism evidence="17 19">
    <name type="scientific">Mannheimia pernigra</name>
    <dbReference type="NCBI Taxonomy" id="111844"/>
    <lineage>
        <taxon>Bacteria</taxon>
        <taxon>Pseudomonadati</taxon>
        <taxon>Pseudomonadota</taxon>
        <taxon>Gammaproteobacteria</taxon>
        <taxon>Pasteurellales</taxon>
        <taxon>Pasteurellaceae</taxon>
        <taxon>Mannheimia</taxon>
    </lineage>
</organism>
<keyword evidence="8 14" id="KW-0560">Oxidoreductase</keyword>
<dbReference type="GO" id="GO:0006564">
    <property type="term" value="P:L-serine biosynthetic process"/>
    <property type="evidence" value="ECO:0007669"/>
    <property type="project" value="UniProtKB-KW"/>
</dbReference>
<evidence type="ECO:0000256" key="2">
    <source>
        <dbReference type="ARBA" id="ARBA00005216"/>
    </source>
</evidence>
<protein>
    <recommendedName>
        <fullName evidence="6">D-3-phosphoglycerate dehydrogenase</fullName>
        <ecNumber evidence="4">1.1.1.399</ecNumber>
        <ecNumber evidence="5">1.1.1.95</ecNumber>
    </recommendedName>
    <alternativeName>
        <fullName evidence="11">2-oxoglutarate reductase</fullName>
    </alternativeName>
</protein>
<evidence type="ECO:0000256" key="5">
    <source>
        <dbReference type="ARBA" id="ARBA00013143"/>
    </source>
</evidence>
<dbReference type="GO" id="GO:0004617">
    <property type="term" value="F:phosphoglycerate dehydrogenase activity"/>
    <property type="evidence" value="ECO:0007669"/>
    <property type="project" value="UniProtKB-EC"/>
</dbReference>
<dbReference type="PROSITE" id="PS51671">
    <property type="entry name" value="ACT"/>
    <property type="match status" value="1"/>
</dbReference>
<evidence type="ECO:0000256" key="7">
    <source>
        <dbReference type="ARBA" id="ARBA00022605"/>
    </source>
</evidence>
<dbReference type="KEGG" id="mpeg:HV560_00445"/>
<comment type="catalytic activity">
    <reaction evidence="12">
        <text>(R)-2-hydroxyglutarate + NAD(+) = 2-oxoglutarate + NADH + H(+)</text>
        <dbReference type="Rhea" id="RHEA:49612"/>
        <dbReference type="ChEBI" id="CHEBI:15378"/>
        <dbReference type="ChEBI" id="CHEBI:15801"/>
        <dbReference type="ChEBI" id="CHEBI:16810"/>
        <dbReference type="ChEBI" id="CHEBI:57540"/>
        <dbReference type="ChEBI" id="CHEBI:57945"/>
        <dbReference type="EC" id="1.1.1.399"/>
    </reaction>
</comment>
<evidence type="ECO:0000256" key="13">
    <source>
        <dbReference type="ARBA" id="ARBA00048731"/>
    </source>
</evidence>
<comment type="catalytic activity">
    <reaction evidence="13">
        <text>(2R)-3-phosphoglycerate + NAD(+) = 3-phosphooxypyruvate + NADH + H(+)</text>
        <dbReference type="Rhea" id="RHEA:12641"/>
        <dbReference type="ChEBI" id="CHEBI:15378"/>
        <dbReference type="ChEBI" id="CHEBI:18110"/>
        <dbReference type="ChEBI" id="CHEBI:57540"/>
        <dbReference type="ChEBI" id="CHEBI:57945"/>
        <dbReference type="ChEBI" id="CHEBI:58272"/>
        <dbReference type="EC" id="1.1.1.95"/>
    </reaction>
</comment>
<dbReference type="Proteomes" id="UP000509784">
    <property type="component" value="Chromosome"/>
</dbReference>
<evidence type="ECO:0000256" key="4">
    <source>
        <dbReference type="ARBA" id="ARBA00013001"/>
    </source>
</evidence>
<dbReference type="Pfam" id="PF22629">
    <property type="entry name" value="ACT_AHAS_ss"/>
    <property type="match status" value="1"/>
</dbReference>
<evidence type="ECO:0000313" key="17">
    <source>
        <dbReference type="EMBL" id="QLB41423.1"/>
    </source>
</evidence>
<gene>
    <name evidence="17" type="primary">serA</name>
    <name evidence="16" type="ORF">HV559_00445</name>
    <name evidence="17" type="ORF">HV560_00445</name>
</gene>
<comment type="function">
    <text evidence="1">Catalyzes the reversible oxidation of 3-phospho-D-glycerate to 3-phosphonooxypyruvate, the first step of the phosphorylated L-serine biosynthesis pathway. Also catalyzes the reversible oxidation of 2-hydroxyglutarate to 2-oxoglutarate.</text>
</comment>
<evidence type="ECO:0000256" key="1">
    <source>
        <dbReference type="ARBA" id="ARBA00003800"/>
    </source>
</evidence>
<dbReference type="PANTHER" id="PTHR43761">
    <property type="entry name" value="D-ISOMER SPECIFIC 2-HYDROXYACID DEHYDROGENASE FAMILY PROTEIN (AFU_ORTHOLOGUE AFUA_1G13630)"/>
    <property type="match status" value="1"/>
</dbReference>
<dbReference type="Proteomes" id="UP000509660">
    <property type="component" value="Chromosome"/>
</dbReference>
<dbReference type="InterPro" id="IPR002912">
    <property type="entry name" value="ACT_dom"/>
</dbReference>
<evidence type="ECO:0000256" key="3">
    <source>
        <dbReference type="ARBA" id="ARBA00005854"/>
    </source>
</evidence>
<evidence type="ECO:0000256" key="9">
    <source>
        <dbReference type="ARBA" id="ARBA00023027"/>
    </source>
</evidence>
<evidence type="ECO:0000256" key="14">
    <source>
        <dbReference type="RuleBase" id="RU003719"/>
    </source>
</evidence>
<dbReference type="FunFam" id="3.30.70.260:FF:000007">
    <property type="entry name" value="D-3-phosphoglycerate dehydrogenase"/>
    <property type="match status" value="1"/>
</dbReference>
<dbReference type="Pfam" id="PF00389">
    <property type="entry name" value="2-Hacid_dh"/>
    <property type="match status" value="1"/>
</dbReference>
<evidence type="ECO:0000256" key="8">
    <source>
        <dbReference type="ARBA" id="ARBA00023002"/>
    </source>
</evidence>
<dbReference type="RefSeq" id="WP_159628533.1">
    <property type="nucleotide sequence ID" value="NZ_CP046531.1"/>
</dbReference>
<dbReference type="Gene3D" id="3.40.50.720">
    <property type="entry name" value="NAD(P)-binding Rossmann-like Domain"/>
    <property type="match status" value="2"/>
</dbReference>
<dbReference type="InterPro" id="IPR036291">
    <property type="entry name" value="NAD(P)-bd_dom_sf"/>
</dbReference>
<evidence type="ECO:0000256" key="6">
    <source>
        <dbReference type="ARBA" id="ARBA00021582"/>
    </source>
</evidence>
<dbReference type="InterPro" id="IPR045865">
    <property type="entry name" value="ACT-like_dom_sf"/>
</dbReference>
<evidence type="ECO:0000313" key="16">
    <source>
        <dbReference type="EMBL" id="QLB39470.1"/>
    </source>
</evidence>
<name>A0A7H8ULX6_9PAST</name>
<comment type="similarity">
    <text evidence="3 14">Belongs to the D-isomer specific 2-hydroxyacid dehydrogenase family.</text>
</comment>
<dbReference type="InterPro" id="IPR050418">
    <property type="entry name" value="D-iso_2-hydroxyacid_DH_PdxB"/>
</dbReference>
<evidence type="ECO:0000313" key="18">
    <source>
        <dbReference type="Proteomes" id="UP000509660"/>
    </source>
</evidence>
<dbReference type="UniPathway" id="UPA00135">
    <property type="reaction ID" value="UER00196"/>
</dbReference>
<keyword evidence="18" id="KW-1185">Reference proteome</keyword>
<dbReference type="InterPro" id="IPR054480">
    <property type="entry name" value="AHAS_small-like_ACT"/>
</dbReference>
<dbReference type="PANTHER" id="PTHR43761:SF1">
    <property type="entry name" value="D-ISOMER SPECIFIC 2-HYDROXYACID DEHYDROGENASE CATALYTIC DOMAIN-CONTAINING PROTEIN-RELATED"/>
    <property type="match status" value="1"/>
</dbReference>
<dbReference type="EMBL" id="CP055306">
    <property type="protein sequence ID" value="QLB39470.1"/>
    <property type="molecule type" value="Genomic_DNA"/>
</dbReference>
<dbReference type="EMBL" id="CP055305">
    <property type="protein sequence ID" value="QLB41423.1"/>
    <property type="molecule type" value="Genomic_DNA"/>
</dbReference>
<dbReference type="PROSITE" id="PS00671">
    <property type="entry name" value="D_2_HYDROXYACID_DH_3"/>
    <property type="match status" value="1"/>
</dbReference>
<accession>A0A7H8USD6</accession>
<dbReference type="EC" id="1.1.1.399" evidence="4"/>
<evidence type="ECO:0000256" key="11">
    <source>
        <dbReference type="ARBA" id="ARBA00030455"/>
    </source>
</evidence>
<dbReference type="InterPro" id="IPR029752">
    <property type="entry name" value="D-isomer_DH_CS1"/>
</dbReference>
<accession>A0A857EMF7</accession>
<dbReference type="SUPFAM" id="SSF55021">
    <property type="entry name" value="ACT-like"/>
    <property type="match status" value="1"/>
</dbReference>
<dbReference type="GO" id="GO:0051287">
    <property type="term" value="F:NAD binding"/>
    <property type="evidence" value="ECO:0007669"/>
    <property type="project" value="InterPro"/>
</dbReference>
<dbReference type="SUPFAM" id="SSF52283">
    <property type="entry name" value="Formate/glycerate dehydrogenase catalytic domain-like"/>
    <property type="match status" value="1"/>
</dbReference>
<evidence type="ECO:0000313" key="19">
    <source>
        <dbReference type="Proteomes" id="UP000509784"/>
    </source>
</evidence>
<dbReference type="PROSITE" id="PS00670">
    <property type="entry name" value="D_2_HYDROXYACID_DH_2"/>
    <property type="match status" value="1"/>
</dbReference>
<dbReference type="Gene3D" id="3.30.70.260">
    <property type="match status" value="1"/>
</dbReference>
<reference evidence="18 19" key="1">
    <citation type="submission" date="2020-06" db="EMBL/GenBank/DDBJ databases">
        <title>Mannheimia pernigra sp. nov. isolated from bovine respiratory tract.</title>
        <authorList>
            <person name="Kuhnert P."/>
            <person name="Akarsu-Egger H."/>
        </authorList>
    </citation>
    <scope>NUCLEOTIDE SEQUENCE [LARGE SCALE GENOMIC DNA]</scope>
    <source>
        <strain evidence="17 19">17CN0883</strain>
        <strain evidence="16 18">BNO311</strain>
    </source>
</reference>
<keyword evidence="9" id="KW-0520">NAD</keyword>
<dbReference type="PROSITE" id="PS00065">
    <property type="entry name" value="D_2_HYDROXYACID_DH_1"/>
    <property type="match status" value="1"/>
</dbReference>
<proteinExistence type="inferred from homology"/>
<dbReference type="InterPro" id="IPR029753">
    <property type="entry name" value="D-isomer_DH_CS"/>
</dbReference>
<sequence length="409" mass="44340">MAKVSLDKSKIKFLLLEGVHQNAIDVLLAAGYTNIEVHKKALDGQELIEAIKDAHFVGIRSRTFLTEEVLAQAQKLIAVGCFCIGTNQVDLVAAKKRGIPVFNAPFSNTRSVAELVLGEMILLMRQIPTANAEVHRGVWNKSATGSNEVRGKKLGIVGYGHIGSQLSVLAEAIGMKVYFYDVENKLPLGNAQQVPTLEGLLSSCDIISIHVPEMASTKNLMNAERIGQMKKGSVLINAARGTVVDLDALASRIEDGSLRGAALDVFPEEPASISEPFVSPLCQFDNVILTPHIGGSTSEAQANIGTEVANKFVKYSDNGSTLSAVNFPEVSLPIHNQAKRLLHIHENRPGVLNRINQIFVESNVNIAAQYLQTDPTIGYVVIDVECDNVDEALQRLKAIEGTIRARVLY</sequence>
<evidence type="ECO:0000259" key="15">
    <source>
        <dbReference type="PROSITE" id="PS51671"/>
    </source>
</evidence>
<dbReference type="AlphaFoldDB" id="A0A7H8ULX6"/>
<dbReference type="FunFam" id="3.40.50.720:FF:000041">
    <property type="entry name" value="D-3-phosphoglycerate dehydrogenase"/>
    <property type="match status" value="1"/>
</dbReference>
<evidence type="ECO:0000256" key="10">
    <source>
        <dbReference type="ARBA" id="ARBA00023299"/>
    </source>
</evidence>
<dbReference type="GO" id="GO:0047545">
    <property type="term" value="F:(S)-2-hydroxyglutarate dehydrogenase activity"/>
    <property type="evidence" value="ECO:0007669"/>
    <property type="project" value="UniProtKB-ARBA"/>
</dbReference>
<keyword evidence="10" id="KW-0718">Serine biosynthesis</keyword>
<evidence type="ECO:0000256" key="12">
    <source>
        <dbReference type="ARBA" id="ARBA00048126"/>
    </source>
</evidence>
<dbReference type="CDD" id="cd12176">
    <property type="entry name" value="PGDH_3"/>
    <property type="match status" value="1"/>
</dbReference>
<accession>A0A7H8ULX6</accession>
<dbReference type="Pfam" id="PF02826">
    <property type="entry name" value="2-Hacid_dh_C"/>
    <property type="match status" value="1"/>
</dbReference>